<dbReference type="OrthoDB" id="125347at2759"/>
<reference evidence="2 3" key="1">
    <citation type="journal article" date="2019" name="Sci. Rep.">
        <title>Orb-weaving spider Araneus ventricosus genome elucidates the spidroin gene catalogue.</title>
        <authorList>
            <person name="Kono N."/>
            <person name="Nakamura H."/>
            <person name="Ohtoshi R."/>
            <person name="Moran D.A.P."/>
            <person name="Shinohara A."/>
            <person name="Yoshida Y."/>
            <person name="Fujiwara M."/>
            <person name="Mori M."/>
            <person name="Tomita M."/>
            <person name="Arakawa K."/>
        </authorList>
    </citation>
    <scope>NUCLEOTIDE SEQUENCE [LARGE SCALE GENOMIC DNA]</scope>
</reference>
<protein>
    <submittedName>
        <fullName evidence="2">Uncharacterized protein</fullName>
    </submittedName>
</protein>
<comment type="subcellular location">
    <subcellularLocation>
        <location evidence="1">Nucleus</location>
    </subcellularLocation>
</comment>
<sequence length="91" mass="10443">MTQRKALASEEKLQIISEIDQELKRVVAAKKYGIFQSTIATFLRKKTLDMLLVGWLEFLAQKPDLAMLRQSNRDAIEKGTVDSKLKRFKSS</sequence>
<dbReference type="GO" id="GO:0005634">
    <property type="term" value="C:nucleus"/>
    <property type="evidence" value="ECO:0007669"/>
    <property type="project" value="UniProtKB-SubCell"/>
</dbReference>
<dbReference type="EMBL" id="BGPR01097451">
    <property type="protein sequence ID" value="GBM45609.1"/>
    <property type="molecule type" value="Genomic_DNA"/>
</dbReference>
<proteinExistence type="predicted"/>
<dbReference type="Gene3D" id="1.10.10.60">
    <property type="entry name" value="Homeodomain-like"/>
    <property type="match status" value="1"/>
</dbReference>
<evidence type="ECO:0000313" key="2">
    <source>
        <dbReference type="EMBL" id="GBM45609.1"/>
    </source>
</evidence>
<keyword evidence="3" id="KW-1185">Reference proteome</keyword>
<dbReference type="AlphaFoldDB" id="A0A4Y2FYV8"/>
<evidence type="ECO:0000313" key="3">
    <source>
        <dbReference type="Proteomes" id="UP000499080"/>
    </source>
</evidence>
<gene>
    <name evidence="2" type="ORF">AVEN_222956_1</name>
</gene>
<name>A0A4Y2FYV8_ARAVE</name>
<dbReference type="InterPro" id="IPR009057">
    <property type="entry name" value="Homeodomain-like_sf"/>
</dbReference>
<evidence type="ECO:0000256" key="1">
    <source>
        <dbReference type="ARBA" id="ARBA00004123"/>
    </source>
</evidence>
<comment type="caution">
    <text evidence="2">The sequence shown here is derived from an EMBL/GenBank/DDBJ whole genome shotgun (WGS) entry which is preliminary data.</text>
</comment>
<organism evidence="2 3">
    <name type="scientific">Araneus ventricosus</name>
    <name type="common">Orbweaver spider</name>
    <name type="synonym">Epeira ventricosa</name>
    <dbReference type="NCBI Taxonomy" id="182803"/>
    <lineage>
        <taxon>Eukaryota</taxon>
        <taxon>Metazoa</taxon>
        <taxon>Ecdysozoa</taxon>
        <taxon>Arthropoda</taxon>
        <taxon>Chelicerata</taxon>
        <taxon>Arachnida</taxon>
        <taxon>Araneae</taxon>
        <taxon>Araneomorphae</taxon>
        <taxon>Entelegynae</taxon>
        <taxon>Araneoidea</taxon>
        <taxon>Araneidae</taxon>
        <taxon>Araneus</taxon>
    </lineage>
</organism>
<dbReference type="SUPFAM" id="SSF46689">
    <property type="entry name" value="Homeodomain-like"/>
    <property type="match status" value="1"/>
</dbReference>
<accession>A0A4Y2FYV8</accession>
<dbReference type="Proteomes" id="UP000499080">
    <property type="component" value="Unassembled WGS sequence"/>
</dbReference>